<organism evidence="2 3">
    <name type="scientific">Mastacembelus armatus</name>
    <name type="common">zig-zag eel</name>
    <dbReference type="NCBI Taxonomy" id="205130"/>
    <lineage>
        <taxon>Eukaryota</taxon>
        <taxon>Metazoa</taxon>
        <taxon>Chordata</taxon>
        <taxon>Craniata</taxon>
        <taxon>Vertebrata</taxon>
        <taxon>Euteleostomi</taxon>
        <taxon>Actinopterygii</taxon>
        <taxon>Neopterygii</taxon>
        <taxon>Teleostei</taxon>
        <taxon>Neoteleostei</taxon>
        <taxon>Acanthomorphata</taxon>
        <taxon>Anabantaria</taxon>
        <taxon>Synbranchiformes</taxon>
        <taxon>Mastacembelidae</taxon>
        <taxon>Mastacembelus</taxon>
    </lineage>
</organism>
<reference evidence="2" key="1">
    <citation type="submission" date="2025-08" db="UniProtKB">
        <authorList>
            <consortium name="Ensembl"/>
        </authorList>
    </citation>
    <scope>IDENTIFICATION</scope>
</reference>
<evidence type="ECO:0000259" key="1">
    <source>
        <dbReference type="Pfam" id="PF03489"/>
    </source>
</evidence>
<dbReference type="Pfam" id="PF03489">
    <property type="entry name" value="SapB_2"/>
    <property type="match status" value="1"/>
</dbReference>
<reference evidence="2" key="2">
    <citation type="submission" date="2025-09" db="UniProtKB">
        <authorList>
            <consortium name="Ensembl"/>
        </authorList>
    </citation>
    <scope>IDENTIFICATION</scope>
</reference>
<dbReference type="SUPFAM" id="SSF47862">
    <property type="entry name" value="Saposin"/>
    <property type="match status" value="1"/>
</dbReference>
<protein>
    <recommendedName>
        <fullName evidence="1">Saposin B type region 2 domain-containing protein</fullName>
    </recommendedName>
</protein>
<dbReference type="Ensembl" id="ENSMAMT00000044703.1">
    <property type="protein sequence ID" value="ENSMAMP00000037548.1"/>
    <property type="gene ID" value="ENSMAMG00000024531.1"/>
</dbReference>
<proteinExistence type="predicted"/>
<name>A0A7N8WPU5_9TELE</name>
<dbReference type="InterPro" id="IPR008138">
    <property type="entry name" value="SapB_2"/>
</dbReference>
<dbReference type="AlphaFoldDB" id="A0A7N8WPU5"/>
<accession>A0A7N8WPU5</accession>
<dbReference type="InterPro" id="IPR011001">
    <property type="entry name" value="Saposin-like"/>
</dbReference>
<dbReference type="Proteomes" id="UP000261640">
    <property type="component" value="Unplaced"/>
</dbReference>
<evidence type="ECO:0000313" key="2">
    <source>
        <dbReference type="Ensembl" id="ENSMAMP00000037548.1"/>
    </source>
</evidence>
<feature type="domain" description="Saposin B type region 2" evidence="1">
    <location>
        <begin position="94"/>
        <end position="119"/>
    </location>
</feature>
<dbReference type="InParanoid" id="A0A7N8WPU5"/>
<dbReference type="GeneTree" id="ENSGT00940000177137"/>
<keyword evidence="3" id="KW-1185">Reference proteome</keyword>
<sequence>MFLQKPDETCKIFGLCEAHKEVQLLTLPHHTADEDPSSSALGTVTRTHVRMQKQKWNLKTEIEVKPFYLEQFKDTLMKLMGEVCDLVPKSYKEECDDFVSKYGVQIVEFLLSSAAPHTIFICTNDLSHKKHLYL</sequence>
<dbReference type="Gene3D" id="1.10.225.10">
    <property type="entry name" value="Saposin-like"/>
    <property type="match status" value="1"/>
</dbReference>
<evidence type="ECO:0000313" key="3">
    <source>
        <dbReference type="Proteomes" id="UP000261640"/>
    </source>
</evidence>